<reference evidence="18 19" key="1">
    <citation type="submission" date="2018-07" db="EMBL/GenBank/DDBJ databases">
        <title>Freshwater and sediment microbial communities from various areas in North America, analyzing microbe dynamics in response to fracking.</title>
        <authorList>
            <person name="Lamendella R."/>
        </authorList>
    </citation>
    <scope>NUCLEOTIDE SEQUENCE [LARGE SCALE GENOMIC DNA]</scope>
    <source>
        <strain evidence="18 19">160A</strain>
    </source>
</reference>
<comment type="pathway">
    <text evidence="2 14">Amino-acid biosynthesis; L-valine biosynthesis; L-valine from pyruvate: step 1/4.</text>
</comment>
<feature type="domain" description="Thiamine pyrophosphate enzyme TPP-binding" evidence="16">
    <location>
        <begin position="410"/>
        <end position="557"/>
    </location>
</feature>
<evidence type="ECO:0000256" key="12">
    <source>
        <dbReference type="ARBA" id="ARBA00023304"/>
    </source>
</evidence>
<dbReference type="InterPro" id="IPR045229">
    <property type="entry name" value="TPP_enz"/>
</dbReference>
<comment type="similarity">
    <text evidence="3 14">Belongs to the TPP enzyme family.</text>
</comment>
<organism evidence="18 19">
    <name type="scientific">Marinilabilia salmonicolor</name>
    <dbReference type="NCBI Taxonomy" id="989"/>
    <lineage>
        <taxon>Bacteria</taxon>
        <taxon>Pseudomonadati</taxon>
        <taxon>Bacteroidota</taxon>
        <taxon>Bacteroidia</taxon>
        <taxon>Marinilabiliales</taxon>
        <taxon>Marinilabiliaceae</taxon>
        <taxon>Marinilabilia</taxon>
    </lineage>
</organism>
<evidence type="ECO:0000256" key="14">
    <source>
        <dbReference type="RuleBase" id="RU003591"/>
    </source>
</evidence>
<dbReference type="FunFam" id="3.40.50.970:FF:000007">
    <property type="entry name" value="Acetolactate synthase"/>
    <property type="match status" value="1"/>
</dbReference>
<keyword evidence="8 14" id="KW-0479">Metal-binding</keyword>
<dbReference type="CDD" id="cd07035">
    <property type="entry name" value="TPP_PYR_POX_like"/>
    <property type="match status" value="1"/>
</dbReference>
<dbReference type="InterPro" id="IPR039368">
    <property type="entry name" value="AHAS_TPP"/>
</dbReference>
<sequence length="581" mass="63690">MNVMEPQSQLLMKEEKTKETKRMSGSEAVMQSLINEGTTMIFGYPGGAIMPIYDALYNYHDQLHHVLTRHEQGAVHAAQGYARVTGKVGVCFATSGPGATNTVTGLADAMMDSTPLVVITGQVVSSLLGTDAFQETDVVGVTQPVTKWNYQVRRAEDIPAAMARAFYIARSGRPGPVVVDITKDAQVNELEYQYEPVKAIRSYSPESPIDFHQIEEAAKLINLSRKPLALVGQGVVLGNAEKELLEFLEKSGIPAAWTLLGLSAMPTEHPLNVGMLGMHGNYGPNIKTNEADLIIAIGMRFDDRVTGDLTKYATNARVIHLEIDPAEINKNVHADVPVLGNVKKSLPLLTGKITKNEHSEWLAEFEACSRIEYKRIIEKETAPDDKGLRMGEVISKVSSIFNDDAVMVTDVGQHQMMGARYFRFRQSRSVVTSGGLGTMGFGLPAAMGAKLGAPERPVCVFVGDGGFQMTIQELGTIFQTKIPVKIVLLNNNFLGMVRQWQELFFDKRYASTELINPDFQTIAKGYHVPAVKVTEREQLDGAIKQMAETEGPFLMEVLVEKEGNVFPMVPAGASVSDIRLE</sequence>
<evidence type="ECO:0000259" key="17">
    <source>
        <dbReference type="Pfam" id="PF02776"/>
    </source>
</evidence>
<dbReference type="GO" id="GO:0009099">
    <property type="term" value="P:L-valine biosynthetic process"/>
    <property type="evidence" value="ECO:0007669"/>
    <property type="project" value="UniProtKB-UniPathway"/>
</dbReference>
<evidence type="ECO:0000256" key="2">
    <source>
        <dbReference type="ARBA" id="ARBA00005025"/>
    </source>
</evidence>
<dbReference type="Pfam" id="PF02775">
    <property type="entry name" value="TPP_enzyme_C"/>
    <property type="match status" value="1"/>
</dbReference>
<dbReference type="SUPFAM" id="SSF52467">
    <property type="entry name" value="DHS-like NAD/FAD-binding domain"/>
    <property type="match status" value="1"/>
</dbReference>
<dbReference type="Gene3D" id="3.40.50.1220">
    <property type="entry name" value="TPP-binding domain"/>
    <property type="match status" value="1"/>
</dbReference>
<evidence type="ECO:0000313" key="18">
    <source>
        <dbReference type="EMBL" id="RCW39375.1"/>
    </source>
</evidence>
<dbReference type="CDD" id="cd02015">
    <property type="entry name" value="TPP_AHAS"/>
    <property type="match status" value="1"/>
</dbReference>
<evidence type="ECO:0000259" key="15">
    <source>
        <dbReference type="Pfam" id="PF00205"/>
    </source>
</evidence>
<dbReference type="SUPFAM" id="SSF52518">
    <property type="entry name" value="Thiamin diphosphate-binding fold (THDP-binding)"/>
    <property type="match status" value="2"/>
</dbReference>
<dbReference type="GO" id="GO:0050660">
    <property type="term" value="F:flavin adenine dinucleotide binding"/>
    <property type="evidence" value="ECO:0007669"/>
    <property type="project" value="InterPro"/>
</dbReference>
<dbReference type="EMBL" id="QPIZ01000001">
    <property type="protein sequence ID" value="RCW39375.1"/>
    <property type="molecule type" value="Genomic_DNA"/>
</dbReference>
<accession>A0A2T0XQL1</accession>
<dbReference type="InterPro" id="IPR012001">
    <property type="entry name" value="Thiamin_PyroP_enz_TPP-bd_dom"/>
</dbReference>
<dbReference type="FunFam" id="3.40.50.970:FF:000016">
    <property type="entry name" value="Acetolactate synthase"/>
    <property type="match status" value="1"/>
</dbReference>
<dbReference type="Pfam" id="PF02776">
    <property type="entry name" value="TPP_enzyme_N"/>
    <property type="match status" value="1"/>
</dbReference>
<dbReference type="Pfam" id="PF00205">
    <property type="entry name" value="TPP_enzyme_M"/>
    <property type="match status" value="1"/>
</dbReference>
<keyword evidence="11 14" id="KW-0786">Thiamine pyrophosphate</keyword>
<protein>
    <recommendedName>
        <fullName evidence="4 14">Acetolactate synthase</fullName>
        <ecNumber evidence="4 14">2.2.1.6</ecNumber>
    </recommendedName>
</protein>
<dbReference type="InterPro" id="IPR029061">
    <property type="entry name" value="THDP-binding"/>
</dbReference>
<keyword evidence="7 14" id="KW-0808">Transferase</keyword>
<dbReference type="Gene3D" id="3.40.50.970">
    <property type="match status" value="2"/>
</dbReference>
<dbReference type="GO" id="GO:0000287">
    <property type="term" value="F:magnesium ion binding"/>
    <property type="evidence" value="ECO:0007669"/>
    <property type="project" value="UniProtKB-UniRule"/>
</dbReference>
<keyword evidence="10 14" id="KW-0460">Magnesium</keyword>
<evidence type="ECO:0000256" key="4">
    <source>
        <dbReference type="ARBA" id="ARBA00013145"/>
    </source>
</evidence>
<evidence type="ECO:0000256" key="6">
    <source>
        <dbReference type="ARBA" id="ARBA00022630"/>
    </source>
</evidence>
<feature type="domain" description="Thiamine pyrophosphate enzyme central" evidence="15">
    <location>
        <begin position="214"/>
        <end position="347"/>
    </location>
</feature>
<evidence type="ECO:0000256" key="7">
    <source>
        <dbReference type="ARBA" id="ARBA00022679"/>
    </source>
</evidence>
<evidence type="ECO:0000256" key="13">
    <source>
        <dbReference type="ARBA" id="ARBA00048670"/>
    </source>
</evidence>
<evidence type="ECO:0000256" key="8">
    <source>
        <dbReference type="ARBA" id="ARBA00022723"/>
    </source>
</evidence>
<dbReference type="InterPro" id="IPR012000">
    <property type="entry name" value="Thiamin_PyroP_enz_cen_dom"/>
</dbReference>
<dbReference type="GO" id="GO:0005948">
    <property type="term" value="C:acetolactate synthase complex"/>
    <property type="evidence" value="ECO:0007669"/>
    <property type="project" value="TreeGrafter"/>
</dbReference>
<evidence type="ECO:0000259" key="16">
    <source>
        <dbReference type="Pfam" id="PF02775"/>
    </source>
</evidence>
<keyword evidence="6" id="KW-0285">Flavoprotein</keyword>
<dbReference type="FunFam" id="3.40.50.1220:FF:000008">
    <property type="entry name" value="Acetolactate synthase"/>
    <property type="match status" value="1"/>
</dbReference>
<keyword evidence="12 14" id="KW-0100">Branched-chain amino acid biosynthesis</keyword>
<dbReference type="GO" id="GO:0009097">
    <property type="term" value="P:isoleucine biosynthetic process"/>
    <property type="evidence" value="ECO:0007669"/>
    <property type="project" value="UniProtKB-UniPathway"/>
</dbReference>
<keyword evidence="19" id="KW-1185">Reference proteome</keyword>
<evidence type="ECO:0000256" key="3">
    <source>
        <dbReference type="ARBA" id="ARBA00007812"/>
    </source>
</evidence>
<dbReference type="AlphaFoldDB" id="A0A2T0XQL1"/>
<dbReference type="STRING" id="1168289.GCA_000259075_00161"/>
<feature type="domain" description="Thiamine pyrophosphate enzyme N-terminal TPP-binding" evidence="17">
    <location>
        <begin position="23"/>
        <end position="139"/>
    </location>
</feature>
<evidence type="ECO:0000256" key="11">
    <source>
        <dbReference type="ARBA" id="ARBA00023052"/>
    </source>
</evidence>
<evidence type="ECO:0000256" key="5">
    <source>
        <dbReference type="ARBA" id="ARBA00022605"/>
    </source>
</evidence>
<dbReference type="PANTHER" id="PTHR18968:SF13">
    <property type="entry name" value="ACETOLACTATE SYNTHASE CATALYTIC SUBUNIT, MITOCHONDRIAL"/>
    <property type="match status" value="1"/>
</dbReference>
<dbReference type="InterPro" id="IPR012846">
    <property type="entry name" value="Acetolactate_synth_lsu"/>
</dbReference>
<evidence type="ECO:0000313" key="19">
    <source>
        <dbReference type="Proteomes" id="UP000252733"/>
    </source>
</evidence>
<dbReference type="NCBIfam" id="TIGR00118">
    <property type="entry name" value="acolac_lg"/>
    <property type="match status" value="1"/>
</dbReference>
<name>A0A2T0XQL1_9BACT</name>
<evidence type="ECO:0000256" key="9">
    <source>
        <dbReference type="ARBA" id="ARBA00022827"/>
    </source>
</evidence>
<dbReference type="InterPro" id="IPR029035">
    <property type="entry name" value="DHS-like_NAD/FAD-binding_dom"/>
</dbReference>
<keyword evidence="9" id="KW-0274">FAD</keyword>
<dbReference type="Proteomes" id="UP000252733">
    <property type="component" value="Unassembled WGS sequence"/>
</dbReference>
<dbReference type="InterPro" id="IPR011766">
    <property type="entry name" value="TPP_enzyme_TPP-bd"/>
</dbReference>
<keyword evidence="5 14" id="KW-0028">Amino-acid biosynthesis</keyword>
<gene>
    <name evidence="18" type="ORF">DFO77_101145</name>
</gene>
<comment type="pathway">
    <text evidence="1 14">Amino-acid biosynthesis; L-isoleucine biosynthesis; L-isoleucine from 2-oxobutanoate: step 1/4.</text>
</comment>
<dbReference type="GO" id="GO:0003984">
    <property type="term" value="F:acetolactate synthase activity"/>
    <property type="evidence" value="ECO:0007669"/>
    <property type="project" value="UniProtKB-EC"/>
</dbReference>
<comment type="catalytic activity">
    <reaction evidence="13 14">
        <text>2 pyruvate + H(+) = (2S)-2-acetolactate + CO2</text>
        <dbReference type="Rhea" id="RHEA:25249"/>
        <dbReference type="ChEBI" id="CHEBI:15361"/>
        <dbReference type="ChEBI" id="CHEBI:15378"/>
        <dbReference type="ChEBI" id="CHEBI:16526"/>
        <dbReference type="ChEBI" id="CHEBI:58476"/>
        <dbReference type="EC" id="2.2.1.6"/>
    </reaction>
</comment>
<proteinExistence type="inferred from homology"/>
<dbReference type="EC" id="2.2.1.6" evidence="4 14"/>
<evidence type="ECO:0000256" key="10">
    <source>
        <dbReference type="ARBA" id="ARBA00022842"/>
    </source>
</evidence>
<comment type="caution">
    <text evidence="18">The sequence shown here is derived from an EMBL/GenBank/DDBJ whole genome shotgun (WGS) entry which is preliminary data.</text>
</comment>
<comment type="cofactor">
    <cofactor evidence="14">
        <name>Mg(2+)</name>
        <dbReference type="ChEBI" id="CHEBI:18420"/>
    </cofactor>
    <text evidence="14">Binds 1 Mg(2+) ion per subunit.</text>
</comment>
<comment type="cofactor">
    <cofactor evidence="14">
        <name>thiamine diphosphate</name>
        <dbReference type="ChEBI" id="CHEBI:58937"/>
    </cofactor>
    <text evidence="14">Binds 1 thiamine pyrophosphate per subunit.</text>
</comment>
<dbReference type="PANTHER" id="PTHR18968">
    <property type="entry name" value="THIAMINE PYROPHOSPHATE ENZYMES"/>
    <property type="match status" value="1"/>
</dbReference>
<dbReference type="GO" id="GO:0030976">
    <property type="term" value="F:thiamine pyrophosphate binding"/>
    <property type="evidence" value="ECO:0007669"/>
    <property type="project" value="UniProtKB-UniRule"/>
</dbReference>
<dbReference type="UniPathway" id="UPA00047">
    <property type="reaction ID" value="UER00055"/>
</dbReference>
<evidence type="ECO:0000256" key="1">
    <source>
        <dbReference type="ARBA" id="ARBA00004974"/>
    </source>
</evidence>
<dbReference type="UniPathway" id="UPA00049">
    <property type="reaction ID" value="UER00059"/>
</dbReference>